<dbReference type="AlphaFoldDB" id="A0A9P4U6N3"/>
<gene>
    <name evidence="1" type="ORF">P171DRAFT_372176</name>
</gene>
<protein>
    <recommendedName>
        <fullName evidence="3">Glyoxalase-like domain-containing protein</fullName>
    </recommendedName>
</protein>
<dbReference type="SUPFAM" id="SSF54593">
    <property type="entry name" value="Glyoxalase/Bleomycin resistance protein/Dihydroxybiphenyl dioxygenase"/>
    <property type="match status" value="1"/>
</dbReference>
<comment type="caution">
    <text evidence="1">The sequence shown here is derived from an EMBL/GenBank/DDBJ whole genome shotgun (WGS) entry which is preliminary data.</text>
</comment>
<evidence type="ECO:0000313" key="1">
    <source>
        <dbReference type="EMBL" id="KAF2438187.1"/>
    </source>
</evidence>
<dbReference type="OrthoDB" id="4179687at2759"/>
<name>A0A9P4U6N3_9PLEO</name>
<evidence type="ECO:0008006" key="3">
    <source>
        <dbReference type="Google" id="ProtNLM"/>
    </source>
</evidence>
<dbReference type="Gene3D" id="3.10.180.10">
    <property type="entry name" value="2,3-Dihydroxybiphenyl 1,2-Dioxygenase, domain 1"/>
    <property type="match status" value="1"/>
</dbReference>
<evidence type="ECO:0000313" key="2">
    <source>
        <dbReference type="Proteomes" id="UP000799764"/>
    </source>
</evidence>
<accession>A0A9P4U6N3</accession>
<organism evidence="1 2">
    <name type="scientific">Karstenula rhodostoma CBS 690.94</name>
    <dbReference type="NCBI Taxonomy" id="1392251"/>
    <lineage>
        <taxon>Eukaryota</taxon>
        <taxon>Fungi</taxon>
        <taxon>Dikarya</taxon>
        <taxon>Ascomycota</taxon>
        <taxon>Pezizomycotina</taxon>
        <taxon>Dothideomycetes</taxon>
        <taxon>Pleosporomycetidae</taxon>
        <taxon>Pleosporales</taxon>
        <taxon>Massarineae</taxon>
        <taxon>Didymosphaeriaceae</taxon>
        <taxon>Karstenula</taxon>
    </lineage>
</organism>
<reference evidence="1" key="1">
    <citation type="journal article" date="2020" name="Stud. Mycol.">
        <title>101 Dothideomycetes genomes: a test case for predicting lifestyles and emergence of pathogens.</title>
        <authorList>
            <person name="Haridas S."/>
            <person name="Albert R."/>
            <person name="Binder M."/>
            <person name="Bloem J."/>
            <person name="Labutti K."/>
            <person name="Salamov A."/>
            <person name="Andreopoulos B."/>
            <person name="Baker S."/>
            <person name="Barry K."/>
            <person name="Bills G."/>
            <person name="Bluhm B."/>
            <person name="Cannon C."/>
            <person name="Castanera R."/>
            <person name="Culley D."/>
            <person name="Daum C."/>
            <person name="Ezra D."/>
            <person name="Gonzalez J."/>
            <person name="Henrissat B."/>
            <person name="Kuo A."/>
            <person name="Liang C."/>
            <person name="Lipzen A."/>
            <person name="Lutzoni F."/>
            <person name="Magnuson J."/>
            <person name="Mondo S."/>
            <person name="Nolan M."/>
            <person name="Ohm R."/>
            <person name="Pangilinan J."/>
            <person name="Park H.-J."/>
            <person name="Ramirez L."/>
            <person name="Alfaro M."/>
            <person name="Sun H."/>
            <person name="Tritt A."/>
            <person name="Yoshinaga Y."/>
            <person name="Zwiers L.-H."/>
            <person name="Turgeon B."/>
            <person name="Goodwin S."/>
            <person name="Spatafora J."/>
            <person name="Crous P."/>
            <person name="Grigoriev I."/>
        </authorList>
    </citation>
    <scope>NUCLEOTIDE SEQUENCE</scope>
    <source>
        <strain evidence="1">CBS 690.94</strain>
    </source>
</reference>
<keyword evidence="2" id="KW-1185">Reference proteome</keyword>
<dbReference type="Proteomes" id="UP000799764">
    <property type="component" value="Unassembled WGS sequence"/>
</dbReference>
<sequence>MPGPGESSKSKVPGKLGPAPTRLRQIALAVKDLEQARRELTHVIGTQVIFEDPAVAQFGLKNFLVPLGGDLVEVVSPIQNNTTAGRLLDKRGDGGYMIIMQTEDAKERREYIEANHLSKVIWGYEHDDVVCAQYHPKGLQGGMMAELDSHAPTKNNPTPLKDRFSPWHACGPNYAKYSEGMKRTSHLTLEGCVLRLAPGDLGHEAAARRWEEVFGVGRSRDLLAFTNARLGFVRGQDGQRDGLVSVTVGVNGTREFQEILNRASKAGLCGDGFINMCGIRWYFVLTGRDLAKL</sequence>
<dbReference type="InterPro" id="IPR029068">
    <property type="entry name" value="Glyas_Bleomycin-R_OHBP_Dase"/>
</dbReference>
<proteinExistence type="predicted"/>
<dbReference type="EMBL" id="MU001513">
    <property type="protein sequence ID" value="KAF2438187.1"/>
    <property type="molecule type" value="Genomic_DNA"/>
</dbReference>